<evidence type="ECO:0000256" key="5">
    <source>
        <dbReference type="ARBA" id="ARBA00022741"/>
    </source>
</evidence>
<dbReference type="SUPFAM" id="SSF55060">
    <property type="entry name" value="GHMP Kinase, C-terminal domain"/>
    <property type="match status" value="1"/>
</dbReference>
<dbReference type="EC" id="2.7.1.148" evidence="2 9"/>
<evidence type="ECO:0000256" key="3">
    <source>
        <dbReference type="ARBA" id="ARBA00017473"/>
    </source>
</evidence>
<evidence type="ECO:0000256" key="4">
    <source>
        <dbReference type="ARBA" id="ARBA00022679"/>
    </source>
</evidence>
<keyword evidence="6 9" id="KW-0418">Kinase</keyword>
<name>A0A6M0GZV1_9CLOT</name>
<dbReference type="InterPro" id="IPR020568">
    <property type="entry name" value="Ribosomal_Su5_D2-typ_SF"/>
</dbReference>
<feature type="domain" description="GHMP kinase C-terminal" evidence="11">
    <location>
        <begin position="198"/>
        <end position="272"/>
    </location>
</feature>
<feature type="active site" evidence="9">
    <location>
        <position position="133"/>
    </location>
</feature>
<dbReference type="Gene3D" id="3.30.70.890">
    <property type="entry name" value="GHMP kinase, C-terminal domain"/>
    <property type="match status" value="1"/>
</dbReference>
<dbReference type="PIRSF" id="PIRSF010376">
    <property type="entry name" value="IspE"/>
    <property type="match status" value="1"/>
</dbReference>
<evidence type="ECO:0000259" key="11">
    <source>
        <dbReference type="Pfam" id="PF08544"/>
    </source>
</evidence>
<dbReference type="RefSeq" id="WP_061994073.1">
    <property type="nucleotide sequence ID" value="NZ_JAAGPU010000004.1"/>
</dbReference>
<dbReference type="Pfam" id="PF00288">
    <property type="entry name" value="GHMP_kinases_N"/>
    <property type="match status" value="1"/>
</dbReference>
<dbReference type="HAMAP" id="MF_00061">
    <property type="entry name" value="IspE"/>
    <property type="match status" value="1"/>
</dbReference>
<gene>
    <name evidence="9" type="primary">ispE</name>
    <name evidence="12" type="ORF">G3M99_04155</name>
</gene>
<comment type="pathway">
    <text evidence="9">Isoprenoid biosynthesis; isopentenyl diphosphate biosynthesis via DXP pathway; isopentenyl diphosphate from 1-deoxy-D-xylulose 5-phosphate: step 3/6.</text>
</comment>
<feature type="active site" evidence="9">
    <location>
        <position position="8"/>
    </location>
</feature>
<dbReference type="GO" id="GO:0016114">
    <property type="term" value="P:terpenoid biosynthetic process"/>
    <property type="evidence" value="ECO:0007669"/>
    <property type="project" value="UniProtKB-UniRule"/>
</dbReference>
<dbReference type="InterPro" id="IPR014721">
    <property type="entry name" value="Ribsml_uS5_D2-typ_fold_subgr"/>
</dbReference>
<comment type="similarity">
    <text evidence="1 9">Belongs to the GHMP kinase family. IspE subfamily.</text>
</comment>
<dbReference type="Gene3D" id="3.30.230.10">
    <property type="match status" value="1"/>
</dbReference>
<keyword evidence="9" id="KW-0414">Isoprene biosynthesis</keyword>
<evidence type="ECO:0000256" key="1">
    <source>
        <dbReference type="ARBA" id="ARBA00009684"/>
    </source>
</evidence>
<dbReference type="SUPFAM" id="SSF54211">
    <property type="entry name" value="Ribosomal protein S5 domain 2-like"/>
    <property type="match status" value="1"/>
</dbReference>
<evidence type="ECO:0000313" key="13">
    <source>
        <dbReference type="Proteomes" id="UP000481872"/>
    </source>
</evidence>
<evidence type="ECO:0000313" key="12">
    <source>
        <dbReference type="EMBL" id="NEU04060.1"/>
    </source>
</evidence>
<dbReference type="PANTHER" id="PTHR43527:SF2">
    <property type="entry name" value="4-DIPHOSPHOCYTIDYL-2-C-METHYL-D-ERYTHRITOL KINASE, CHLOROPLASTIC"/>
    <property type="match status" value="1"/>
</dbReference>
<feature type="domain" description="GHMP kinase N-terminal" evidence="10">
    <location>
        <begin position="63"/>
        <end position="141"/>
    </location>
</feature>
<dbReference type="NCBIfam" id="TIGR00154">
    <property type="entry name" value="ispE"/>
    <property type="match status" value="1"/>
</dbReference>
<dbReference type="InterPro" id="IPR006204">
    <property type="entry name" value="GHMP_kinase_N_dom"/>
</dbReference>
<keyword evidence="5 9" id="KW-0547">Nucleotide-binding</keyword>
<comment type="caution">
    <text evidence="12">The sequence shown here is derived from an EMBL/GenBank/DDBJ whole genome shotgun (WGS) entry which is preliminary data.</text>
</comment>
<dbReference type="InterPro" id="IPR036554">
    <property type="entry name" value="GHMP_kinase_C_sf"/>
</dbReference>
<evidence type="ECO:0000256" key="9">
    <source>
        <dbReference type="HAMAP-Rule" id="MF_00061"/>
    </source>
</evidence>
<dbReference type="InterPro" id="IPR013750">
    <property type="entry name" value="GHMP_kinase_C_dom"/>
</dbReference>
<reference evidence="12 13" key="1">
    <citation type="submission" date="2020-02" db="EMBL/GenBank/DDBJ databases">
        <title>Genome assembly of a novel Clostridium senegalense strain.</title>
        <authorList>
            <person name="Gupta T.B."/>
            <person name="Jauregui R."/>
            <person name="Maclean P."/>
            <person name="Nawarathana A."/>
            <person name="Brightwell G."/>
        </authorList>
    </citation>
    <scope>NUCLEOTIDE SEQUENCE [LARGE SCALE GENOMIC DNA]</scope>
    <source>
        <strain evidence="12 13">AGRFS4</strain>
    </source>
</reference>
<dbReference type="InterPro" id="IPR004424">
    <property type="entry name" value="IspE"/>
</dbReference>
<keyword evidence="7 9" id="KW-0067">ATP-binding</keyword>
<dbReference type="GO" id="GO:0019288">
    <property type="term" value="P:isopentenyl diphosphate biosynthetic process, methylerythritol 4-phosphate pathway"/>
    <property type="evidence" value="ECO:0007669"/>
    <property type="project" value="UniProtKB-UniRule"/>
</dbReference>
<dbReference type="Proteomes" id="UP000481872">
    <property type="component" value="Unassembled WGS sequence"/>
</dbReference>
<evidence type="ECO:0000256" key="8">
    <source>
        <dbReference type="ARBA" id="ARBA00032554"/>
    </source>
</evidence>
<dbReference type="Pfam" id="PF08544">
    <property type="entry name" value="GHMP_kinases_C"/>
    <property type="match status" value="1"/>
</dbReference>
<dbReference type="UniPathway" id="UPA00056">
    <property type="reaction ID" value="UER00094"/>
</dbReference>
<protein>
    <recommendedName>
        <fullName evidence="3 9">4-diphosphocytidyl-2-C-methyl-D-erythritol kinase</fullName>
        <shortName evidence="9">CMK</shortName>
        <ecNumber evidence="2 9">2.7.1.148</ecNumber>
    </recommendedName>
    <alternativeName>
        <fullName evidence="8 9">4-(cytidine-5'-diphospho)-2-C-methyl-D-erythritol kinase</fullName>
    </alternativeName>
</protein>
<dbReference type="GO" id="GO:0050515">
    <property type="term" value="F:4-(cytidine 5'-diphospho)-2-C-methyl-D-erythritol kinase activity"/>
    <property type="evidence" value="ECO:0007669"/>
    <property type="project" value="UniProtKB-UniRule"/>
</dbReference>
<dbReference type="NCBIfam" id="NF011202">
    <property type="entry name" value="PRK14608.1"/>
    <property type="match status" value="1"/>
</dbReference>
<evidence type="ECO:0000256" key="6">
    <source>
        <dbReference type="ARBA" id="ARBA00022777"/>
    </source>
</evidence>
<dbReference type="EMBL" id="JAAGPU010000004">
    <property type="protein sequence ID" value="NEU04060.1"/>
    <property type="molecule type" value="Genomic_DNA"/>
</dbReference>
<dbReference type="GO" id="GO:0005524">
    <property type="term" value="F:ATP binding"/>
    <property type="evidence" value="ECO:0007669"/>
    <property type="project" value="UniProtKB-UniRule"/>
</dbReference>
<evidence type="ECO:0000256" key="2">
    <source>
        <dbReference type="ARBA" id="ARBA00012052"/>
    </source>
</evidence>
<accession>A0A6M0GZV1</accession>
<feature type="binding site" evidence="9">
    <location>
        <begin position="91"/>
        <end position="101"/>
    </location>
    <ligand>
        <name>ATP</name>
        <dbReference type="ChEBI" id="CHEBI:30616"/>
    </ligand>
</feature>
<keyword evidence="13" id="KW-1185">Reference proteome</keyword>
<keyword evidence="4 9" id="KW-0808">Transferase</keyword>
<organism evidence="12 13">
    <name type="scientific">Clostridium senegalense</name>
    <dbReference type="NCBI Taxonomy" id="1465809"/>
    <lineage>
        <taxon>Bacteria</taxon>
        <taxon>Bacillati</taxon>
        <taxon>Bacillota</taxon>
        <taxon>Clostridia</taxon>
        <taxon>Eubacteriales</taxon>
        <taxon>Clostridiaceae</taxon>
        <taxon>Clostridium</taxon>
    </lineage>
</organism>
<evidence type="ECO:0000259" key="10">
    <source>
        <dbReference type="Pfam" id="PF00288"/>
    </source>
</evidence>
<comment type="catalytic activity">
    <reaction evidence="9">
        <text>4-CDP-2-C-methyl-D-erythritol + ATP = 4-CDP-2-C-methyl-D-erythritol 2-phosphate + ADP + H(+)</text>
        <dbReference type="Rhea" id="RHEA:18437"/>
        <dbReference type="ChEBI" id="CHEBI:15378"/>
        <dbReference type="ChEBI" id="CHEBI:30616"/>
        <dbReference type="ChEBI" id="CHEBI:57823"/>
        <dbReference type="ChEBI" id="CHEBI:57919"/>
        <dbReference type="ChEBI" id="CHEBI:456216"/>
        <dbReference type="EC" id="2.7.1.148"/>
    </reaction>
</comment>
<proteinExistence type="inferred from homology"/>
<dbReference type="PANTHER" id="PTHR43527">
    <property type="entry name" value="4-DIPHOSPHOCYTIDYL-2-C-METHYL-D-ERYTHRITOL KINASE, CHLOROPLASTIC"/>
    <property type="match status" value="1"/>
</dbReference>
<evidence type="ECO:0000256" key="7">
    <source>
        <dbReference type="ARBA" id="ARBA00022840"/>
    </source>
</evidence>
<comment type="function">
    <text evidence="9">Catalyzes the phosphorylation of the position 2 hydroxy group of 4-diphosphocytidyl-2C-methyl-D-erythritol.</text>
</comment>
<dbReference type="AlphaFoldDB" id="A0A6M0GZV1"/>
<sequence>MRVKAYGKINISLDVVGKREDGYHLLRMIMQTVDIYDELEFEKCDEDIIINCNKKYLPVDENNLVYKAIKLFMEKYNISSGVKVNIVKNIPVAAGMAGGSADAAATLKAMRSMFKKDVTDGELMELGLKIGADVPYCVVGGTALCEGIGEVVTKLKPFKNKILVVVKPNFGVSTKDVYKALEINKIHKHPETEKLINAMKQENIKYVSKNMRNVLENVTIKKHLLIKQIKEEMMRNGALGSMMSGSGPTVFGFFEDMLKAQDCYDKLKEKYRDCYITRTI</sequence>